<evidence type="ECO:0000313" key="2">
    <source>
        <dbReference type="Proteomes" id="UP001596152"/>
    </source>
</evidence>
<proteinExistence type="predicted"/>
<dbReference type="InterPro" id="IPR036390">
    <property type="entry name" value="WH_DNA-bd_sf"/>
</dbReference>
<gene>
    <name evidence="1" type="ORF">ACFPIE_16940</name>
</gene>
<protein>
    <recommendedName>
        <fullName evidence="3">MarR family transcriptional regulator</fullName>
    </recommendedName>
</protein>
<evidence type="ECO:0008006" key="3">
    <source>
        <dbReference type="Google" id="ProtNLM"/>
    </source>
</evidence>
<dbReference type="EMBL" id="JBHSLF010000051">
    <property type="protein sequence ID" value="MFC5345605.1"/>
    <property type="molecule type" value="Genomic_DNA"/>
</dbReference>
<dbReference type="SUPFAM" id="SSF46785">
    <property type="entry name" value="Winged helix' DNA-binding domain"/>
    <property type="match status" value="1"/>
</dbReference>
<evidence type="ECO:0000313" key="1">
    <source>
        <dbReference type="EMBL" id="MFC5345605.1"/>
    </source>
</evidence>
<reference evidence="2" key="1">
    <citation type="journal article" date="2019" name="Int. J. Syst. Evol. Microbiol.">
        <title>The Global Catalogue of Microorganisms (GCM) 10K type strain sequencing project: providing services to taxonomists for standard genome sequencing and annotation.</title>
        <authorList>
            <consortium name="The Broad Institute Genomics Platform"/>
            <consortium name="The Broad Institute Genome Sequencing Center for Infectious Disease"/>
            <person name="Wu L."/>
            <person name="Ma J."/>
        </authorList>
    </citation>
    <scope>NUCLEOTIDE SEQUENCE [LARGE SCALE GENOMIC DNA]</scope>
    <source>
        <strain evidence="2">JCM 12125</strain>
    </source>
</reference>
<organism evidence="1 2">
    <name type="scientific">Brevundimonas staleyi</name>
    <dbReference type="NCBI Taxonomy" id="74326"/>
    <lineage>
        <taxon>Bacteria</taxon>
        <taxon>Pseudomonadati</taxon>
        <taxon>Pseudomonadota</taxon>
        <taxon>Alphaproteobacteria</taxon>
        <taxon>Caulobacterales</taxon>
        <taxon>Caulobacteraceae</taxon>
        <taxon>Brevundimonas</taxon>
    </lineage>
</organism>
<dbReference type="RefSeq" id="WP_374036631.1">
    <property type="nucleotide sequence ID" value="NZ_CP169082.1"/>
</dbReference>
<name>A0ABW0FV21_9CAUL</name>
<sequence>MSFRFSPTTSPSEIRAHPRFEAAFDAFVDQMADVYAHDNRLRGLGDFKQGVCFQLLVCFDAARDPSNPDTLFTTARVAEAMATMDVHDRRATSELVRRLRDDDYATIETAAHDARVLELRATEKSRRADREWLQVMHEPLLVLDPDEKRFELGARRDPAYQQAFRATALPLLPRAAASMAGNPEADYFVRQTQGGRIMMSLMQSVRGRPDRRTEPGYYAWAAKRCGVSAPHVRKVLQGAADQGWIRLIGGQAVTVEVLPALEEGVRRWTASCLSTINLNSLHAWWLMTGQPVSEENSLDA</sequence>
<accession>A0ABW0FV21</accession>
<comment type="caution">
    <text evidence="1">The sequence shown here is derived from an EMBL/GenBank/DDBJ whole genome shotgun (WGS) entry which is preliminary data.</text>
</comment>
<dbReference type="Proteomes" id="UP001596152">
    <property type="component" value="Unassembled WGS sequence"/>
</dbReference>
<keyword evidence="2" id="KW-1185">Reference proteome</keyword>